<accession>A0ABU1GUA4</accession>
<dbReference type="RefSeq" id="WP_251589383.1">
    <property type="nucleotide sequence ID" value="NZ_JAMLJI010000001.1"/>
</dbReference>
<evidence type="ECO:0000313" key="1">
    <source>
        <dbReference type="EMBL" id="MDR5895613.1"/>
    </source>
</evidence>
<organism evidence="1 2">
    <name type="scientific">Larsenimonas suaedae</name>
    <dbReference type="NCBI Taxonomy" id="1851019"/>
    <lineage>
        <taxon>Bacteria</taxon>
        <taxon>Pseudomonadati</taxon>
        <taxon>Pseudomonadota</taxon>
        <taxon>Gammaproteobacteria</taxon>
        <taxon>Oceanospirillales</taxon>
        <taxon>Halomonadaceae</taxon>
        <taxon>Larsenimonas</taxon>
    </lineage>
</organism>
<evidence type="ECO:0000313" key="2">
    <source>
        <dbReference type="Proteomes" id="UP001269375"/>
    </source>
</evidence>
<protein>
    <submittedName>
        <fullName evidence="1">Elongation factor P hydroxylase</fullName>
    </submittedName>
</protein>
<dbReference type="GO" id="GO:0003746">
    <property type="term" value="F:translation elongation factor activity"/>
    <property type="evidence" value="ECO:0007669"/>
    <property type="project" value="UniProtKB-KW"/>
</dbReference>
<sequence>MKHDPTELMALFDGLFADTFQTRLVFGADEPLYLPANTSCTYHRIMFAHGYFSSALHEISHWCIAGAERRLKEDYGYWYIPDGRDASQQHAFEQVEVAPQALESLLCAACDHPFNVSVDNLDGDAEIDRYAFEAKVRARAERYLHEGLAPRPRALCNALTALYQQQTPLDQAIEHGRAALFSIQS</sequence>
<comment type="caution">
    <text evidence="1">The sequence shown here is derived from an EMBL/GenBank/DDBJ whole genome shotgun (WGS) entry which is preliminary data.</text>
</comment>
<reference evidence="1 2" key="1">
    <citation type="submission" date="2023-04" db="EMBL/GenBank/DDBJ databases">
        <title>A long-awaited taxogenomic arrangement of the family Halomonadaceae.</title>
        <authorList>
            <person name="De La Haba R."/>
            <person name="Chuvochina M."/>
            <person name="Wittouck S."/>
            <person name="Arahal D.R."/>
            <person name="Sanchez-Porro C."/>
            <person name="Hugenholtz P."/>
            <person name="Ventosa A."/>
        </authorList>
    </citation>
    <scope>NUCLEOTIDE SEQUENCE [LARGE SCALE GENOMIC DNA]</scope>
    <source>
        <strain evidence="1 2">DSM 22428</strain>
    </source>
</reference>
<dbReference type="Proteomes" id="UP001269375">
    <property type="component" value="Unassembled WGS sequence"/>
</dbReference>
<keyword evidence="1" id="KW-0251">Elongation factor</keyword>
<dbReference type="Pfam" id="PF04315">
    <property type="entry name" value="EpmC"/>
    <property type="match status" value="1"/>
</dbReference>
<dbReference type="EMBL" id="JARWAO010000003">
    <property type="protein sequence ID" value="MDR5895613.1"/>
    <property type="molecule type" value="Genomic_DNA"/>
</dbReference>
<gene>
    <name evidence="1" type="ORF">QC825_05955</name>
</gene>
<keyword evidence="1" id="KW-0648">Protein biosynthesis</keyword>
<dbReference type="InterPro" id="IPR007411">
    <property type="entry name" value="EpmC"/>
</dbReference>
<name>A0ABU1GUA4_9GAMM</name>
<proteinExistence type="predicted"/>
<keyword evidence="2" id="KW-1185">Reference proteome</keyword>